<dbReference type="AlphaFoldDB" id="A0A5B7EVT6"/>
<dbReference type="Proteomes" id="UP000324222">
    <property type="component" value="Unassembled WGS sequence"/>
</dbReference>
<name>A0A5B7EVT6_PORTR</name>
<keyword evidence="2" id="KW-1185">Reference proteome</keyword>
<protein>
    <submittedName>
        <fullName evidence="1">Uncharacterized protein</fullName>
    </submittedName>
</protein>
<organism evidence="1 2">
    <name type="scientific">Portunus trituberculatus</name>
    <name type="common">Swimming crab</name>
    <name type="synonym">Neptunus trituberculatus</name>
    <dbReference type="NCBI Taxonomy" id="210409"/>
    <lineage>
        <taxon>Eukaryota</taxon>
        <taxon>Metazoa</taxon>
        <taxon>Ecdysozoa</taxon>
        <taxon>Arthropoda</taxon>
        <taxon>Crustacea</taxon>
        <taxon>Multicrustacea</taxon>
        <taxon>Malacostraca</taxon>
        <taxon>Eumalacostraca</taxon>
        <taxon>Eucarida</taxon>
        <taxon>Decapoda</taxon>
        <taxon>Pleocyemata</taxon>
        <taxon>Brachyura</taxon>
        <taxon>Eubrachyura</taxon>
        <taxon>Portunoidea</taxon>
        <taxon>Portunidae</taxon>
        <taxon>Portuninae</taxon>
        <taxon>Portunus</taxon>
    </lineage>
</organism>
<evidence type="ECO:0000313" key="2">
    <source>
        <dbReference type="Proteomes" id="UP000324222"/>
    </source>
</evidence>
<dbReference type="EMBL" id="VSRR010003705">
    <property type="protein sequence ID" value="MPC37168.1"/>
    <property type="molecule type" value="Genomic_DNA"/>
</dbReference>
<evidence type="ECO:0000313" key="1">
    <source>
        <dbReference type="EMBL" id="MPC37168.1"/>
    </source>
</evidence>
<sequence length="164" mass="18437">MSFTKQFEAAVIDLTRSSFSCYQSRVTPVVGQPRRKVHVHPVYSRFRDFKRPVVCCTEKRSSCLQGESSTSDGQVLLISVWVKALLAKLFIGTTSTLRVKMLRNWRVAAKWGCGGANDLERDMRYATLYGTDMCGGTTPTQPKLTELHVLAQRAELLLCCYLPP</sequence>
<comment type="caution">
    <text evidence="1">The sequence shown here is derived from an EMBL/GenBank/DDBJ whole genome shotgun (WGS) entry which is preliminary data.</text>
</comment>
<gene>
    <name evidence="1" type="ORF">E2C01_030642</name>
</gene>
<accession>A0A5B7EVT6</accession>
<reference evidence="1 2" key="1">
    <citation type="submission" date="2019-05" db="EMBL/GenBank/DDBJ databases">
        <title>Another draft genome of Portunus trituberculatus and its Hox gene families provides insights of decapod evolution.</title>
        <authorList>
            <person name="Jeong J.-H."/>
            <person name="Song I."/>
            <person name="Kim S."/>
            <person name="Choi T."/>
            <person name="Kim D."/>
            <person name="Ryu S."/>
            <person name="Kim W."/>
        </authorList>
    </citation>
    <scope>NUCLEOTIDE SEQUENCE [LARGE SCALE GENOMIC DNA]</scope>
    <source>
        <tissue evidence="1">Muscle</tissue>
    </source>
</reference>
<proteinExistence type="predicted"/>